<dbReference type="KEGG" id="cvr:CHLNCDRAFT_21763"/>
<evidence type="ECO:0000313" key="8">
    <source>
        <dbReference type="EMBL" id="EFN57280.1"/>
    </source>
</evidence>
<reference evidence="8 9" key="1">
    <citation type="journal article" date="2010" name="Plant Cell">
        <title>The Chlorella variabilis NC64A genome reveals adaptation to photosymbiosis, coevolution with viruses, and cryptic sex.</title>
        <authorList>
            <person name="Blanc G."/>
            <person name="Duncan G."/>
            <person name="Agarkova I."/>
            <person name="Borodovsky M."/>
            <person name="Gurnon J."/>
            <person name="Kuo A."/>
            <person name="Lindquist E."/>
            <person name="Lucas S."/>
            <person name="Pangilinan J."/>
            <person name="Polle J."/>
            <person name="Salamov A."/>
            <person name="Terry A."/>
            <person name="Yamada T."/>
            <person name="Dunigan D.D."/>
            <person name="Grigoriev I.V."/>
            <person name="Claverie J.M."/>
            <person name="Van Etten J.L."/>
        </authorList>
    </citation>
    <scope>NUCLEOTIDE SEQUENCE [LARGE SCALE GENOMIC DNA]</scope>
    <source>
        <strain evidence="8 9">NC64A</strain>
    </source>
</reference>
<evidence type="ECO:0000256" key="2">
    <source>
        <dbReference type="ARBA" id="ARBA00011036"/>
    </source>
</evidence>
<evidence type="ECO:0000256" key="3">
    <source>
        <dbReference type="ARBA" id="ARBA00022692"/>
    </source>
</evidence>
<dbReference type="SUPFAM" id="SSF111352">
    <property type="entry name" value="Ammonium transporter"/>
    <property type="match status" value="1"/>
</dbReference>
<keyword evidence="3 6" id="KW-0812">Transmembrane</keyword>
<dbReference type="InterPro" id="IPR002229">
    <property type="entry name" value="RhesusRHD"/>
</dbReference>
<dbReference type="GO" id="GO:0005886">
    <property type="term" value="C:plasma membrane"/>
    <property type="evidence" value="ECO:0007669"/>
    <property type="project" value="InterPro"/>
</dbReference>
<name>E1ZAL5_CHLVA</name>
<dbReference type="AlphaFoldDB" id="E1ZAL5"/>
<dbReference type="OMA" id="LAVFTIQ"/>
<feature type="transmembrane region" description="Helical" evidence="6">
    <location>
        <begin position="253"/>
        <end position="274"/>
    </location>
</feature>
<comment type="similarity">
    <text evidence="2">Belongs to the ammonium transporter (TC 2.A.49) family. Rh subfamily.</text>
</comment>
<comment type="subcellular location">
    <subcellularLocation>
        <location evidence="1">Membrane</location>
        <topology evidence="1">Multi-pass membrane protein</topology>
    </subcellularLocation>
</comment>
<dbReference type="GO" id="GO:0097272">
    <property type="term" value="P:ammonium homeostasis"/>
    <property type="evidence" value="ECO:0007669"/>
    <property type="project" value="TreeGrafter"/>
</dbReference>
<proteinExistence type="inferred from homology"/>
<dbReference type="GO" id="GO:0008519">
    <property type="term" value="F:ammonium channel activity"/>
    <property type="evidence" value="ECO:0007669"/>
    <property type="project" value="InterPro"/>
</dbReference>
<feature type="transmembrane region" description="Helical" evidence="6">
    <location>
        <begin position="26"/>
        <end position="47"/>
    </location>
</feature>
<dbReference type="Proteomes" id="UP000008141">
    <property type="component" value="Unassembled WGS sequence"/>
</dbReference>
<dbReference type="Gene3D" id="1.10.3430.10">
    <property type="entry name" value="Ammonium transporter AmtB like domains"/>
    <property type="match status" value="1"/>
</dbReference>
<dbReference type="Pfam" id="PF00909">
    <property type="entry name" value="Ammonium_transp"/>
    <property type="match status" value="1"/>
</dbReference>
<organism evidence="9">
    <name type="scientific">Chlorella variabilis</name>
    <name type="common">Green alga</name>
    <dbReference type="NCBI Taxonomy" id="554065"/>
    <lineage>
        <taxon>Eukaryota</taxon>
        <taxon>Viridiplantae</taxon>
        <taxon>Chlorophyta</taxon>
        <taxon>core chlorophytes</taxon>
        <taxon>Trebouxiophyceae</taxon>
        <taxon>Chlorellales</taxon>
        <taxon>Chlorellaceae</taxon>
        <taxon>Chlorella clade</taxon>
        <taxon>Chlorella</taxon>
    </lineage>
</organism>
<feature type="transmembrane region" description="Helical" evidence="6">
    <location>
        <begin position="341"/>
        <end position="363"/>
    </location>
</feature>
<dbReference type="RefSeq" id="XP_005849382.1">
    <property type="nucleotide sequence ID" value="XM_005849320.1"/>
</dbReference>
<dbReference type="PANTHER" id="PTHR11730:SF60">
    <property type="entry name" value="RH50, ISOFORM D"/>
    <property type="match status" value="1"/>
</dbReference>
<feature type="transmembrane region" description="Helical" evidence="6">
    <location>
        <begin position="181"/>
        <end position="199"/>
    </location>
</feature>
<dbReference type="EMBL" id="GL433840">
    <property type="protein sequence ID" value="EFN57280.1"/>
    <property type="molecule type" value="Genomic_DNA"/>
</dbReference>
<feature type="transmembrane region" description="Helical" evidence="6">
    <location>
        <begin position="123"/>
        <end position="143"/>
    </location>
</feature>
<sequence length="437" mass="44550">MDAEAGTPLLDQAHGHGTPWNLRGTFGASLAGLTALLLGLLAGFGRFAPDIDDTHVGQYYSYLTDVYVMIFLGFGFLMTFLKRYSYSAVSLNYVTSCLVILEAVLACGWAQQGWGAVAVDLPLLIDAAFAAGAAMISFGAVLGKATPAQLVWLLALEVPLYAANAQLVAGRWGALDVGGSITIHAFGAVYGVAAAAFLAPRGSGSAHPKSGASYVSDMTAMLGTIFLFIYWPSFNGALASAPGEKAQPQVYCIMNTVVALLGAVLAAFAASAAATGKLDMVHIQNATLAGGVAIGSSANLAMPPACALAVGITAGALSTAGYLVLSPFLEGKCGITDTCGVANLHGAPGIWGGLASALFSWLFAAGANKKLIVHGASQPAVQLAALGCTLAAAAAGGALAGFLVSKADPAKQSLEEGDLYEDAVFWHEVEGEEHKEE</sequence>
<feature type="transmembrane region" description="Helical" evidence="6">
    <location>
        <begin position="211"/>
        <end position="233"/>
    </location>
</feature>
<dbReference type="OrthoDB" id="534912at2759"/>
<accession>E1ZAL5</accession>
<dbReference type="eggNOG" id="KOG3796">
    <property type="taxonomic scope" value="Eukaryota"/>
</dbReference>
<dbReference type="InterPro" id="IPR029020">
    <property type="entry name" value="Ammonium/urea_transptr"/>
</dbReference>
<feature type="domain" description="Ammonium transporter AmtB-like" evidence="7">
    <location>
        <begin position="60"/>
        <end position="406"/>
    </location>
</feature>
<gene>
    <name evidence="8" type="ORF">CHLNCDRAFT_21763</name>
</gene>
<feature type="transmembrane region" description="Helical" evidence="6">
    <location>
        <begin position="59"/>
        <end position="81"/>
    </location>
</feature>
<evidence type="ECO:0000256" key="4">
    <source>
        <dbReference type="ARBA" id="ARBA00022989"/>
    </source>
</evidence>
<evidence type="ECO:0000256" key="1">
    <source>
        <dbReference type="ARBA" id="ARBA00004141"/>
    </source>
</evidence>
<dbReference type="GeneID" id="17356708"/>
<keyword evidence="5 6" id="KW-0472">Membrane</keyword>
<protein>
    <recommendedName>
        <fullName evidence="7">Ammonium transporter AmtB-like domain-containing protein</fullName>
    </recommendedName>
</protein>
<dbReference type="PRINTS" id="PR00342">
    <property type="entry name" value="RHESUSRHD"/>
</dbReference>
<evidence type="ECO:0000256" key="5">
    <source>
        <dbReference type="ARBA" id="ARBA00023136"/>
    </source>
</evidence>
<feature type="transmembrane region" description="Helical" evidence="6">
    <location>
        <begin position="150"/>
        <end position="169"/>
    </location>
</feature>
<evidence type="ECO:0000259" key="7">
    <source>
        <dbReference type="Pfam" id="PF00909"/>
    </source>
</evidence>
<evidence type="ECO:0000313" key="9">
    <source>
        <dbReference type="Proteomes" id="UP000008141"/>
    </source>
</evidence>
<feature type="transmembrane region" description="Helical" evidence="6">
    <location>
        <begin position="308"/>
        <end position="329"/>
    </location>
</feature>
<feature type="transmembrane region" description="Helical" evidence="6">
    <location>
        <begin position="93"/>
        <end position="111"/>
    </location>
</feature>
<dbReference type="PANTHER" id="PTHR11730">
    <property type="entry name" value="AMMONIUM TRANSPORTER"/>
    <property type="match status" value="1"/>
</dbReference>
<dbReference type="InParanoid" id="E1ZAL5"/>
<evidence type="ECO:0000256" key="6">
    <source>
        <dbReference type="SAM" id="Phobius"/>
    </source>
</evidence>
<keyword evidence="9" id="KW-1185">Reference proteome</keyword>
<dbReference type="InterPro" id="IPR024041">
    <property type="entry name" value="NH4_transpt_AmtB-like_dom"/>
</dbReference>
<feature type="transmembrane region" description="Helical" evidence="6">
    <location>
        <begin position="383"/>
        <end position="404"/>
    </location>
</feature>
<keyword evidence="4 6" id="KW-1133">Transmembrane helix</keyword>